<feature type="compositionally biased region" description="Polar residues" evidence="12">
    <location>
        <begin position="630"/>
        <end position="648"/>
    </location>
</feature>
<dbReference type="EMBL" id="KV419412">
    <property type="protein sequence ID" value="KZS91941.1"/>
    <property type="molecule type" value="Genomic_DNA"/>
</dbReference>
<evidence type="ECO:0000256" key="11">
    <source>
        <dbReference type="ARBA" id="ARBA00046340"/>
    </source>
</evidence>
<evidence type="ECO:0000256" key="12">
    <source>
        <dbReference type="SAM" id="MobiDB-lite"/>
    </source>
</evidence>
<dbReference type="Pfam" id="PF22810">
    <property type="entry name" value="LPMO_AA14"/>
    <property type="match status" value="1"/>
</dbReference>
<dbReference type="Proteomes" id="UP000076722">
    <property type="component" value="Unassembled WGS sequence"/>
</dbReference>
<reference evidence="14 15" key="1">
    <citation type="journal article" date="2016" name="Mol. Biol. Evol.">
        <title>Comparative Genomics of Early-Diverging Mushroom-Forming Fungi Provides Insights into the Origins of Lignocellulose Decay Capabilities.</title>
        <authorList>
            <person name="Nagy L.G."/>
            <person name="Riley R."/>
            <person name="Tritt A."/>
            <person name="Adam C."/>
            <person name="Daum C."/>
            <person name="Floudas D."/>
            <person name="Sun H."/>
            <person name="Yadav J.S."/>
            <person name="Pangilinan J."/>
            <person name="Larsson K.H."/>
            <person name="Matsuura K."/>
            <person name="Barry K."/>
            <person name="Labutti K."/>
            <person name="Kuo R."/>
            <person name="Ohm R.A."/>
            <person name="Bhattacharya S.S."/>
            <person name="Shirouzu T."/>
            <person name="Yoshinaga Y."/>
            <person name="Martin F.M."/>
            <person name="Grigoriev I.V."/>
            <person name="Hibbett D.S."/>
        </authorList>
    </citation>
    <scope>NUCLEOTIDE SEQUENCE [LARGE SCALE GENOMIC DNA]</scope>
    <source>
        <strain evidence="14 15">HHB9708</strain>
    </source>
</reference>
<keyword evidence="8" id="KW-0503">Monooxygenase</keyword>
<accession>A0A164SZI0</accession>
<gene>
    <name evidence="14" type="ORF">SISNIDRAFT_486881</name>
</gene>
<evidence type="ECO:0000256" key="8">
    <source>
        <dbReference type="ARBA" id="ARBA00023033"/>
    </source>
</evidence>
<evidence type="ECO:0000256" key="3">
    <source>
        <dbReference type="ARBA" id="ARBA00022525"/>
    </source>
</evidence>
<feature type="compositionally biased region" description="Low complexity" evidence="12">
    <location>
        <begin position="376"/>
        <end position="404"/>
    </location>
</feature>
<evidence type="ECO:0000256" key="9">
    <source>
        <dbReference type="ARBA" id="ARBA00023157"/>
    </source>
</evidence>
<evidence type="ECO:0008006" key="16">
    <source>
        <dbReference type="Google" id="ProtNLM"/>
    </source>
</evidence>
<evidence type="ECO:0000256" key="1">
    <source>
        <dbReference type="ARBA" id="ARBA00001973"/>
    </source>
</evidence>
<evidence type="ECO:0000256" key="4">
    <source>
        <dbReference type="ARBA" id="ARBA00022723"/>
    </source>
</evidence>
<keyword evidence="3" id="KW-0964">Secreted</keyword>
<keyword evidence="10" id="KW-0325">Glycoprotein</keyword>
<feature type="signal peptide" evidence="13">
    <location>
        <begin position="1"/>
        <end position="20"/>
    </location>
</feature>
<organism evidence="14 15">
    <name type="scientific">Sistotremastrum niveocremeum HHB9708</name>
    <dbReference type="NCBI Taxonomy" id="1314777"/>
    <lineage>
        <taxon>Eukaryota</taxon>
        <taxon>Fungi</taxon>
        <taxon>Dikarya</taxon>
        <taxon>Basidiomycota</taxon>
        <taxon>Agaricomycotina</taxon>
        <taxon>Agaricomycetes</taxon>
        <taxon>Sistotremastrales</taxon>
        <taxon>Sistotremastraceae</taxon>
        <taxon>Sertulicium</taxon>
        <taxon>Sertulicium niveocremeum</taxon>
    </lineage>
</organism>
<evidence type="ECO:0000256" key="5">
    <source>
        <dbReference type="ARBA" id="ARBA00022729"/>
    </source>
</evidence>
<evidence type="ECO:0000256" key="10">
    <source>
        <dbReference type="ARBA" id="ARBA00023180"/>
    </source>
</evidence>
<keyword evidence="4" id="KW-0479">Metal-binding</keyword>
<feature type="region of interest" description="Disordered" evidence="12">
    <location>
        <begin position="376"/>
        <end position="412"/>
    </location>
</feature>
<dbReference type="InterPro" id="IPR054497">
    <property type="entry name" value="LPMO_AA14"/>
</dbReference>
<dbReference type="AlphaFoldDB" id="A0A164SZI0"/>
<evidence type="ECO:0000256" key="13">
    <source>
        <dbReference type="SAM" id="SignalP"/>
    </source>
</evidence>
<feature type="region of interest" description="Disordered" evidence="12">
    <location>
        <begin position="499"/>
        <end position="544"/>
    </location>
</feature>
<keyword evidence="15" id="KW-1185">Reference proteome</keyword>
<dbReference type="STRING" id="1314777.A0A164SZI0"/>
<protein>
    <recommendedName>
        <fullName evidence="16">Chitin-binding type-4 domain-containing protein</fullName>
    </recommendedName>
</protein>
<evidence type="ECO:0000256" key="2">
    <source>
        <dbReference type="ARBA" id="ARBA00004613"/>
    </source>
</evidence>
<comment type="subcellular location">
    <subcellularLocation>
        <location evidence="2">Secreted</location>
    </subcellularLocation>
</comment>
<keyword evidence="9" id="KW-1015">Disulfide bond</keyword>
<feature type="compositionally biased region" description="Low complexity" evidence="12">
    <location>
        <begin position="589"/>
        <end position="623"/>
    </location>
</feature>
<keyword evidence="6" id="KW-0560">Oxidoreductase</keyword>
<keyword evidence="5 13" id="KW-0732">Signal</keyword>
<dbReference type="GO" id="GO:0004497">
    <property type="term" value="F:monooxygenase activity"/>
    <property type="evidence" value="ECO:0007669"/>
    <property type="project" value="UniProtKB-KW"/>
</dbReference>
<feature type="chain" id="PRO_5007853245" description="Chitin-binding type-4 domain-containing protein" evidence="13">
    <location>
        <begin position="21"/>
        <end position="713"/>
    </location>
</feature>
<feature type="region of interest" description="Disordered" evidence="12">
    <location>
        <begin position="584"/>
        <end position="648"/>
    </location>
</feature>
<keyword evidence="7" id="KW-0186">Copper</keyword>
<evidence type="ECO:0000256" key="7">
    <source>
        <dbReference type="ARBA" id="ARBA00023008"/>
    </source>
</evidence>
<comment type="similarity">
    <text evidence="11">Belongs to the polysaccharide monooxygenase AA14 family.</text>
</comment>
<evidence type="ECO:0000313" key="14">
    <source>
        <dbReference type="EMBL" id="KZS91941.1"/>
    </source>
</evidence>
<evidence type="ECO:0000313" key="15">
    <source>
        <dbReference type="Proteomes" id="UP000076722"/>
    </source>
</evidence>
<sequence length="713" mass="73883">MSSTLRSLFIATALFTTVLGHASIWNPAMWGWNITGANNAADPLRDLPFDQWWFHGHLGSPPHPEDVVELPAGGKWTAEVACNKAFTSYWPENNGTAGDYPCPGAPTKEFHANNLADVQGCGLAIAYTPPSHVNDIKPEDFVIFSVNHTCVWTLHTDFHVPAKMPACPEGGCTCAWFWEHASDSGTEQIYMTGFQCNVTGATSDVPVAKPNLARRCGNDPQYKEVADPQNCTYGAKQPFYWLQQEGNNMFENSFMPPVYNQIYGFEDGSQDDIFVDSPLSSMTWAGAPTPGMLTPVTFFGFTATETTAWPKATGTVDATVSVTPAATATPTTSSIPGATYVTVHSTAVSYITVTSASPTSTATATSSSMTTKAASVSSESSSLSSSVSTSTSTSTTESAEQSGSHRTGPEPDLIISSTMISLDDITVSLPGASSTPSTTSSESVHVTTVATVLSTSTSFVFVNNVALGSSKTEYSYTPSSRPTPNLVYIGSSSSSSSSADCTMMGSSSSSAATSTPAPNFAAASSSSSSPVSSASSSTEGEADATTSYITVQVTITEGAPSSTATSSASGDVVYATTTQTITVIEGGPSTTSSAEVESATGTDSSSISPSSSATTSSASGTPSVIVTPVASGNNTSHVNGTHCSPSSTKRALLRRHIPRVPISIRAPHPGPGPSSPVSVPIARSAEPGAEAAAEPVAIKSHRRHARARVHGWF</sequence>
<evidence type="ECO:0000256" key="6">
    <source>
        <dbReference type="ARBA" id="ARBA00023002"/>
    </source>
</evidence>
<dbReference type="GO" id="GO:0046872">
    <property type="term" value="F:metal ion binding"/>
    <property type="evidence" value="ECO:0007669"/>
    <property type="project" value="UniProtKB-KW"/>
</dbReference>
<dbReference type="OrthoDB" id="2019572at2759"/>
<comment type="cofactor">
    <cofactor evidence="1">
        <name>Cu(2+)</name>
        <dbReference type="ChEBI" id="CHEBI:29036"/>
    </cofactor>
</comment>
<dbReference type="GO" id="GO:0005576">
    <property type="term" value="C:extracellular region"/>
    <property type="evidence" value="ECO:0007669"/>
    <property type="project" value="UniProtKB-SubCell"/>
</dbReference>
<name>A0A164SZI0_9AGAM</name>
<proteinExistence type="inferred from homology"/>